<evidence type="ECO:0000256" key="2">
    <source>
        <dbReference type="ARBA" id="ARBA00004760"/>
    </source>
</evidence>
<evidence type="ECO:0000256" key="1">
    <source>
        <dbReference type="ARBA" id="ARBA00004477"/>
    </source>
</evidence>
<organism evidence="15 16">
    <name type="scientific">Pseudonaja textilis</name>
    <name type="common">Eastern brown snake</name>
    <dbReference type="NCBI Taxonomy" id="8673"/>
    <lineage>
        <taxon>Eukaryota</taxon>
        <taxon>Metazoa</taxon>
        <taxon>Chordata</taxon>
        <taxon>Craniata</taxon>
        <taxon>Vertebrata</taxon>
        <taxon>Euteleostomi</taxon>
        <taxon>Lepidosauria</taxon>
        <taxon>Squamata</taxon>
        <taxon>Bifurcata</taxon>
        <taxon>Unidentata</taxon>
        <taxon>Episquamata</taxon>
        <taxon>Toxicofera</taxon>
        <taxon>Serpentes</taxon>
        <taxon>Colubroidea</taxon>
        <taxon>Elapidae</taxon>
        <taxon>Hydrophiinae</taxon>
        <taxon>Pseudonaja</taxon>
    </lineage>
</organism>
<keyword evidence="10 13" id="KW-0472">Membrane</keyword>
<dbReference type="PANTHER" id="PTHR12560">
    <property type="entry name" value="LONGEVITY ASSURANCE FACTOR 1 LAG1"/>
    <property type="match status" value="1"/>
</dbReference>
<dbReference type="Proteomes" id="UP000472273">
    <property type="component" value="Unplaced"/>
</dbReference>
<accession>A0A670Y0M4</accession>
<feature type="transmembrane region" description="Helical" evidence="13">
    <location>
        <begin position="159"/>
        <end position="176"/>
    </location>
</feature>
<evidence type="ECO:0000313" key="16">
    <source>
        <dbReference type="Proteomes" id="UP000472273"/>
    </source>
</evidence>
<evidence type="ECO:0000256" key="11">
    <source>
        <dbReference type="ARBA" id="ARBA00049036"/>
    </source>
</evidence>
<evidence type="ECO:0000256" key="9">
    <source>
        <dbReference type="ARBA" id="ARBA00023098"/>
    </source>
</evidence>
<dbReference type="AlphaFoldDB" id="A0A670Y0M4"/>
<feature type="transmembrane region" description="Helical" evidence="13">
    <location>
        <begin position="45"/>
        <end position="62"/>
    </location>
</feature>
<dbReference type="SUPFAM" id="SSF46689">
    <property type="entry name" value="Homeodomain-like"/>
    <property type="match status" value="1"/>
</dbReference>
<dbReference type="GO" id="GO:0046513">
    <property type="term" value="P:ceramide biosynthetic process"/>
    <property type="evidence" value="ECO:0007669"/>
    <property type="project" value="InterPro"/>
</dbReference>
<dbReference type="CDD" id="cd00086">
    <property type="entry name" value="homeodomain"/>
    <property type="match status" value="1"/>
</dbReference>
<dbReference type="Pfam" id="PF03798">
    <property type="entry name" value="TRAM_LAG1_CLN8"/>
    <property type="match status" value="1"/>
</dbReference>
<dbReference type="GO" id="GO:0050291">
    <property type="term" value="F:sphingosine N-acyltransferase activity"/>
    <property type="evidence" value="ECO:0007669"/>
    <property type="project" value="InterPro"/>
</dbReference>
<dbReference type="InterPro" id="IPR009057">
    <property type="entry name" value="Homeodomain-like_sf"/>
</dbReference>
<comment type="catalytic activity">
    <reaction evidence="11">
        <text>sphinganine + octadecanoyl-CoA = N-(octadecanoyl)-sphinganine + CoA + H(+)</text>
        <dbReference type="Rhea" id="RHEA:36547"/>
        <dbReference type="ChEBI" id="CHEBI:15378"/>
        <dbReference type="ChEBI" id="CHEBI:57287"/>
        <dbReference type="ChEBI" id="CHEBI:57394"/>
        <dbReference type="ChEBI" id="CHEBI:57817"/>
        <dbReference type="ChEBI" id="CHEBI:67033"/>
    </reaction>
    <physiologicalReaction direction="left-to-right" evidence="11">
        <dbReference type="Rhea" id="RHEA:36548"/>
    </physiologicalReaction>
</comment>
<comment type="subcellular location">
    <subcellularLocation>
        <location evidence="1">Endoplasmic reticulum membrane</location>
        <topology evidence="1">Multi-pass membrane protein</topology>
    </subcellularLocation>
    <subcellularLocation>
        <location evidence="12">Nucleus</location>
    </subcellularLocation>
</comment>
<protein>
    <submittedName>
        <fullName evidence="15">Ceramide synthase 6</fullName>
    </submittedName>
</protein>
<feature type="transmembrane region" description="Helical" evidence="13">
    <location>
        <begin position="135"/>
        <end position="153"/>
    </location>
</feature>
<keyword evidence="6 13" id="KW-0812">Transmembrane</keyword>
<evidence type="ECO:0000256" key="7">
    <source>
        <dbReference type="ARBA" id="ARBA00022824"/>
    </source>
</evidence>
<dbReference type="GO" id="GO:0005789">
    <property type="term" value="C:endoplasmic reticulum membrane"/>
    <property type="evidence" value="ECO:0007669"/>
    <property type="project" value="UniProtKB-SubCell"/>
</dbReference>
<dbReference type="GO" id="GO:0005634">
    <property type="term" value="C:nucleus"/>
    <property type="evidence" value="ECO:0007669"/>
    <property type="project" value="UniProtKB-SubCell"/>
</dbReference>
<keyword evidence="4" id="KW-0444">Lipid biosynthesis</keyword>
<feature type="domain" description="Homeobox" evidence="14">
    <location>
        <begin position="90"/>
        <end position="134"/>
    </location>
</feature>
<comment type="pathway">
    <text evidence="2">Lipid metabolism; sphingolipid metabolism.</text>
</comment>
<evidence type="ECO:0000259" key="14">
    <source>
        <dbReference type="PROSITE" id="PS50071"/>
    </source>
</evidence>
<evidence type="ECO:0000256" key="13">
    <source>
        <dbReference type="SAM" id="Phobius"/>
    </source>
</evidence>
<evidence type="ECO:0000313" key="15">
    <source>
        <dbReference type="Ensembl" id="ENSPTXP00000004503.1"/>
    </source>
</evidence>
<dbReference type="InterPro" id="IPR016439">
    <property type="entry name" value="Lag1/Lac1-like"/>
</dbReference>
<keyword evidence="16" id="KW-1185">Reference proteome</keyword>
<dbReference type="InterPro" id="IPR006634">
    <property type="entry name" value="TLC-dom"/>
</dbReference>
<dbReference type="UniPathway" id="UPA00222"/>
<keyword evidence="12" id="KW-0539">Nucleus</keyword>
<evidence type="ECO:0000256" key="4">
    <source>
        <dbReference type="ARBA" id="ARBA00022516"/>
    </source>
</evidence>
<evidence type="ECO:0000256" key="8">
    <source>
        <dbReference type="ARBA" id="ARBA00022989"/>
    </source>
</evidence>
<keyword evidence="12" id="KW-0371">Homeobox</keyword>
<dbReference type="FunFam" id="1.10.10.60:FF:000020">
    <property type="entry name" value="Ceramide synthase 5"/>
    <property type="match status" value="1"/>
</dbReference>
<evidence type="ECO:0000256" key="12">
    <source>
        <dbReference type="PROSITE-ProRule" id="PRU00108"/>
    </source>
</evidence>
<dbReference type="PANTHER" id="PTHR12560:SF43">
    <property type="entry name" value="CERAMIDE SYNTHASE 6"/>
    <property type="match status" value="1"/>
</dbReference>
<name>A0A670Y0M4_PSETE</name>
<keyword evidence="7" id="KW-0256">Endoplasmic reticulum</keyword>
<dbReference type="Ensembl" id="ENSPTXT00000004632.1">
    <property type="protein sequence ID" value="ENSPTXP00000004503.1"/>
    <property type="gene ID" value="ENSPTXG00000001982.1"/>
</dbReference>
<dbReference type="GeneTree" id="ENSGT01030000234515"/>
<dbReference type="InterPro" id="IPR001356">
    <property type="entry name" value="HD"/>
</dbReference>
<proteinExistence type="predicted"/>
<keyword evidence="12" id="KW-0238">DNA-binding</keyword>
<reference evidence="15" key="1">
    <citation type="submission" date="2025-08" db="UniProtKB">
        <authorList>
            <consortium name="Ensembl"/>
        </authorList>
    </citation>
    <scope>IDENTIFICATION</scope>
</reference>
<evidence type="ECO:0000256" key="10">
    <source>
        <dbReference type="ARBA" id="ARBA00023136"/>
    </source>
</evidence>
<evidence type="ECO:0000256" key="5">
    <source>
        <dbReference type="ARBA" id="ARBA00022679"/>
    </source>
</evidence>
<dbReference type="GO" id="GO:0003677">
    <property type="term" value="F:DNA binding"/>
    <property type="evidence" value="ECO:0007669"/>
    <property type="project" value="UniProtKB-UniRule"/>
</dbReference>
<dbReference type="PROSITE" id="PS50071">
    <property type="entry name" value="HOMEOBOX_2"/>
    <property type="match status" value="1"/>
</dbReference>
<dbReference type="Gene3D" id="1.10.10.60">
    <property type="entry name" value="Homeodomain-like"/>
    <property type="match status" value="1"/>
</dbReference>
<evidence type="ECO:0000256" key="3">
    <source>
        <dbReference type="ARBA" id="ARBA00004991"/>
    </source>
</evidence>
<gene>
    <name evidence="15" type="primary">CERS6</name>
</gene>
<feature type="transmembrane region" description="Helical" evidence="13">
    <location>
        <begin position="210"/>
        <end position="232"/>
    </location>
</feature>
<comment type="pathway">
    <text evidence="3">Sphingolipid metabolism.</text>
</comment>
<keyword evidence="5" id="KW-0808">Transferase</keyword>
<feature type="DNA-binding region" description="Homeobox" evidence="12">
    <location>
        <begin position="92"/>
        <end position="135"/>
    </location>
</feature>
<evidence type="ECO:0000256" key="6">
    <source>
        <dbReference type="ARBA" id="ARBA00022692"/>
    </source>
</evidence>
<keyword evidence="9" id="KW-0443">Lipid metabolism</keyword>
<keyword evidence="8 13" id="KW-1133">Transmembrane helix</keyword>
<dbReference type="PIRSF" id="PIRSF005225">
    <property type="entry name" value="LAG1_LAC1"/>
    <property type="match status" value="1"/>
</dbReference>
<reference evidence="15" key="2">
    <citation type="submission" date="2025-09" db="UniProtKB">
        <authorList>
            <consortium name="Ensembl"/>
        </authorList>
    </citation>
    <scope>IDENTIFICATION</scope>
</reference>
<sequence>VAAAAAAMAGILAWFWNERFWLPHNVTWADLKNTEEATYPQVEDLYLAFPLAFCIFMIRILFERFIAKPCALGLKVQANGPQKAQPNAILEKVFTAITKHPDEKRLEGLSKQLDWDVRSIQRWFRQRRNQEKPRILFLLFFMQWCFIFCLFIFQDFSIMFTHHIVAVLLLIISYVVNFTRLGTLACCLHDVVDFVLEAAKMANYCKFQKLCDFLFLSFAIIFIITRLGLLIFSQPSF</sequence>